<reference evidence="1 2" key="1">
    <citation type="submission" date="2022-06" db="EMBL/GenBank/DDBJ databases">
        <title>Pseudarthrobacter sp. strain RMG13 Genome sequencing and assembly.</title>
        <authorList>
            <person name="Kim I."/>
        </authorList>
    </citation>
    <scope>NUCLEOTIDE SEQUENCE [LARGE SCALE GENOMIC DNA]</scope>
    <source>
        <strain evidence="1 2">RMG13</strain>
    </source>
</reference>
<evidence type="ECO:0000313" key="1">
    <source>
        <dbReference type="EMBL" id="MCP9000347.1"/>
    </source>
</evidence>
<dbReference type="RefSeq" id="WP_254750302.1">
    <property type="nucleotide sequence ID" value="NZ_JANCLV010000007.1"/>
</dbReference>
<organism evidence="1 2">
    <name type="scientific">Pseudarthrobacter humi</name>
    <dbReference type="NCBI Taxonomy" id="2952523"/>
    <lineage>
        <taxon>Bacteria</taxon>
        <taxon>Bacillati</taxon>
        <taxon>Actinomycetota</taxon>
        <taxon>Actinomycetes</taxon>
        <taxon>Micrococcales</taxon>
        <taxon>Micrococcaceae</taxon>
        <taxon>Pseudarthrobacter</taxon>
    </lineage>
</organism>
<name>A0ABT1LPG3_9MICC</name>
<dbReference type="Pfam" id="PF14390">
    <property type="entry name" value="DUF4420"/>
    <property type="match status" value="1"/>
</dbReference>
<sequence>MSNPVEAAWLSAIETKLPRTFEIDPNLELRLVCGTDQAGQPMFCSISSLKPGIPELSDAVDVTRTQRTIDGNWVLLLTLRTPKFTDVFVQLCAHIVDCVSETSSESQGLSAFIASVEDWRTLLQAGPSQRLSLEATRGLFGELWVGFWKLVPTYSIPHVMEAWRGPFKSDQDFQFPGGPLIEVKTVHSRARRIQISSENQLHRLATEHLYLCVVSADDALAETPGAMTVPELLDETERLLEGAGVPRFELTSRLAELRFDRSDDIYADMHFLATGVRYLEVRDSFPRIEPSMLPDGVSRVSYALDLADLASYECEFPQLELIEIPGKASFNES</sequence>
<dbReference type="InterPro" id="IPR025534">
    <property type="entry name" value="DUF4420"/>
</dbReference>
<proteinExistence type="predicted"/>
<dbReference type="EMBL" id="JANCLV010000007">
    <property type="protein sequence ID" value="MCP9000347.1"/>
    <property type="molecule type" value="Genomic_DNA"/>
</dbReference>
<keyword evidence="2" id="KW-1185">Reference proteome</keyword>
<comment type="caution">
    <text evidence="1">The sequence shown here is derived from an EMBL/GenBank/DDBJ whole genome shotgun (WGS) entry which is preliminary data.</text>
</comment>
<protein>
    <submittedName>
        <fullName evidence="1">PD-(D/E)XK motif protein</fullName>
    </submittedName>
</protein>
<dbReference type="Proteomes" id="UP001524318">
    <property type="component" value="Unassembled WGS sequence"/>
</dbReference>
<evidence type="ECO:0000313" key="2">
    <source>
        <dbReference type="Proteomes" id="UP001524318"/>
    </source>
</evidence>
<accession>A0ABT1LPG3</accession>
<gene>
    <name evidence="1" type="ORF">NFC73_11500</name>
</gene>